<feature type="compositionally biased region" description="Polar residues" evidence="1">
    <location>
        <begin position="1"/>
        <end position="19"/>
    </location>
</feature>
<dbReference type="AlphaFoldDB" id="K3WX49"/>
<dbReference type="EnsemblProtists" id="PYU1_T009547">
    <property type="protein sequence ID" value="PYU1_T009547"/>
    <property type="gene ID" value="PYU1_G009529"/>
</dbReference>
<reference evidence="2" key="3">
    <citation type="submission" date="2015-02" db="UniProtKB">
        <authorList>
            <consortium name="EnsemblProtists"/>
        </authorList>
    </citation>
    <scope>IDENTIFICATION</scope>
    <source>
        <strain evidence="2">DAOM BR144</strain>
    </source>
</reference>
<name>K3WX49_GLOUD</name>
<dbReference type="eggNOG" id="KOG0973">
    <property type="taxonomic scope" value="Eukaryota"/>
</dbReference>
<sequence length="87" mass="9687">MGPFHASSTVLSSKMNTGASGEWNPMVLDQRKRDVLKTRILPTMATNRTLQRVVTKYQLMLSDIDAREADEGDAEDDAEDDDALDTE</sequence>
<dbReference type="EMBL" id="GL376622">
    <property type="status" value="NOT_ANNOTATED_CDS"/>
    <property type="molecule type" value="Genomic_DNA"/>
</dbReference>
<accession>K3WX49</accession>
<dbReference type="Proteomes" id="UP000019132">
    <property type="component" value="Unassembled WGS sequence"/>
</dbReference>
<keyword evidence="3" id="KW-1185">Reference proteome</keyword>
<feature type="compositionally biased region" description="Acidic residues" evidence="1">
    <location>
        <begin position="70"/>
        <end position="87"/>
    </location>
</feature>
<dbReference type="VEuPathDB" id="FungiDB:PYU1_G009529"/>
<reference evidence="3" key="2">
    <citation type="submission" date="2010-04" db="EMBL/GenBank/DDBJ databases">
        <authorList>
            <person name="Buell R."/>
            <person name="Hamilton J."/>
            <person name="Hostetler J."/>
        </authorList>
    </citation>
    <scope>NUCLEOTIDE SEQUENCE [LARGE SCALE GENOMIC DNA]</scope>
    <source>
        <strain evidence="3">DAOM:BR144</strain>
    </source>
</reference>
<feature type="region of interest" description="Disordered" evidence="1">
    <location>
        <begin position="1"/>
        <end position="25"/>
    </location>
</feature>
<protein>
    <submittedName>
        <fullName evidence="2">Uncharacterized protein</fullName>
    </submittedName>
</protein>
<dbReference type="HOGENOM" id="CLU_2488376_0_0_1"/>
<dbReference type="InParanoid" id="K3WX49"/>
<evidence type="ECO:0000313" key="2">
    <source>
        <dbReference type="EnsemblProtists" id="PYU1_T009547"/>
    </source>
</evidence>
<reference evidence="3" key="1">
    <citation type="journal article" date="2010" name="Genome Biol.">
        <title>Genome sequence of the necrotrophic plant pathogen Pythium ultimum reveals original pathogenicity mechanisms and effector repertoire.</title>
        <authorList>
            <person name="Levesque C.A."/>
            <person name="Brouwer H."/>
            <person name="Cano L."/>
            <person name="Hamilton J.P."/>
            <person name="Holt C."/>
            <person name="Huitema E."/>
            <person name="Raffaele S."/>
            <person name="Robideau G.P."/>
            <person name="Thines M."/>
            <person name="Win J."/>
            <person name="Zerillo M.M."/>
            <person name="Beakes G.W."/>
            <person name="Boore J.L."/>
            <person name="Busam D."/>
            <person name="Dumas B."/>
            <person name="Ferriera S."/>
            <person name="Fuerstenberg S.I."/>
            <person name="Gachon C.M."/>
            <person name="Gaulin E."/>
            <person name="Govers F."/>
            <person name="Grenville-Briggs L."/>
            <person name="Horner N."/>
            <person name="Hostetler J."/>
            <person name="Jiang R.H."/>
            <person name="Johnson J."/>
            <person name="Krajaejun T."/>
            <person name="Lin H."/>
            <person name="Meijer H.J."/>
            <person name="Moore B."/>
            <person name="Morris P."/>
            <person name="Phuntmart V."/>
            <person name="Puiu D."/>
            <person name="Shetty J."/>
            <person name="Stajich J.E."/>
            <person name="Tripathy S."/>
            <person name="Wawra S."/>
            <person name="van West P."/>
            <person name="Whitty B.R."/>
            <person name="Coutinho P.M."/>
            <person name="Henrissat B."/>
            <person name="Martin F."/>
            <person name="Thomas P.D."/>
            <person name="Tyler B.M."/>
            <person name="De Vries R.P."/>
            <person name="Kamoun S."/>
            <person name="Yandell M."/>
            <person name="Tisserat N."/>
            <person name="Buell C.R."/>
        </authorList>
    </citation>
    <scope>NUCLEOTIDE SEQUENCE</scope>
    <source>
        <strain evidence="3">DAOM:BR144</strain>
    </source>
</reference>
<proteinExistence type="predicted"/>
<evidence type="ECO:0000313" key="3">
    <source>
        <dbReference type="Proteomes" id="UP000019132"/>
    </source>
</evidence>
<evidence type="ECO:0000256" key="1">
    <source>
        <dbReference type="SAM" id="MobiDB-lite"/>
    </source>
</evidence>
<feature type="region of interest" description="Disordered" evidence="1">
    <location>
        <begin position="65"/>
        <end position="87"/>
    </location>
</feature>
<organism evidence="2 3">
    <name type="scientific">Globisporangium ultimum (strain ATCC 200006 / CBS 805.95 / DAOM BR144)</name>
    <name type="common">Pythium ultimum</name>
    <dbReference type="NCBI Taxonomy" id="431595"/>
    <lineage>
        <taxon>Eukaryota</taxon>
        <taxon>Sar</taxon>
        <taxon>Stramenopiles</taxon>
        <taxon>Oomycota</taxon>
        <taxon>Peronosporomycetes</taxon>
        <taxon>Pythiales</taxon>
        <taxon>Pythiaceae</taxon>
        <taxon>Globisporangium</taxon>
    </lineage>
</organism>